<gene>
    <name evidence="10" type="ORF">CVT26_015642</name>
</gene>
<feature type="domain" description="BZIP" evidence="9">
    <location>
        <begin position="169"/>
        <end position="211"/>
    </location>
</feature>
<evidence type="ECO:0000259" key="9">
    <source>
        <dbReference type="PROSITE" id="PS50217"/>
    </source>
</evidence>
<feature type="coiled-coil region" evidence="7">
    <location>
        <begin position="187"/>
        <end position="254"/>
    </location>
</feature>
<dbReference type="PROSITE" id="PS50217">
    <property type="entry name" value="BZIP"/>
    <property type="match status" value="1"/>
</dbReference>
<dbReference type="GO" id="GO:0003677">
    <property type="term" value="F:DNA binding"/>
    <property type="evidence" value="ECO:0007669"/>
    <property type="project" value="UniProtKB-KW"/>
</dbReference>
<keyword evidence="4" id="KW-0238">DNA-binding</keyword>
<dbReference type="Gene3D" id="1.20.5.170">
    <property type="match status" value="1"/>
</dbReference>
<proteinExistence type="inferred from homology"/>
<keyword evidence="7" id="KW-0175">Coiled coil</keyword>
<evidence type="ECO:0000256" key="4">
    <source>
        <dbReference type="ARBA" id="ARBA00023125"/>
    </source>
</evidence>
<dbReference type="CDD" id="cd14812">
    <property type="entry name" value="bZIP_u3"/>
    <property type="match status" value="1"/>
</dbReference>
<dbReference type="Proteomes" id="UP000284706">
    <property type="component" value="Unassembled WGS sequence"/>
</dbReference>
<dbReference type="InParanoid" id="A0A409VF99"/>
<dbReference type="PANTHER" id="PTHR47416">
    <property type="entry name" value="BASIC-LEUCINE ZIPPER TRANSCRIPTION FACTOR F-RELATED"/>
    <property type="match status" value="1"/>
</dbReference>
<dbReference type="AlphaFoldDB" id="A0A409VF99"/>
<evidence type="ECO:0000256" key="6">
    <source>
        <dbReference type="ARBA" id="ARBA00023242"/>
    </source>
</evidence>
<organism evidence="10 11">
    <name type="scientific">Gymnopilus dilepis</name>
    <dbReference type="NCBI Taxonomy" id="231916"/>
    <lineage>
        <taxon>Eukaryota</taxon>
        <taxon>Fungi</taxon>
        <taxon>Dikarya</taxon>
        <taxon>Basidiomycota</taxon>
        <taxon>Agaricomycotina</taxon>
        <taxon>Agaricomycetes</taxon>
        <taxon>Agaricomycetidae</taxon>
        <taxon>Agaricales</taxon>
        <taxon>Agaricineae</taxon>
        <taxon>Hymenogastraceae</taxon>
        <taxon>Gymnopilus</taxon>
    </lineage>
</organism>
<dbReference type="PANTHER" id="PTHR47416:SF8">
    <property type="entry name" value="BASIC-LEUCINE ZIPPER TRANSCRIPTION FACTOR E-RELATED"/>
    <property type="match status" value="1"/>
</dbReference>
<feature type="compositionally biased region" description="Polar residues" evidence="8">
    <location>
        <begin position="26"/>
        <end position="45"/>
    </location>
</feature>
<reference evidence="10 11" key="1">
    <citation type="journal article" date="2018" name="Evol. Lett.">
        <title>Horizontal gene cluster transfer increased hallucinogenic mushroom diversity.</title>
        <authorList>
            <person name="Reynolds H.T."/>
            <person name="Vijayakumar V."/>
            <person name="Gluck-Thaler E."/>
            <person name="Korotkin H.B."/>
            <person name="Matheny P.B."/>
            <person name="Slot J.C."/>
        </authorList>
    </citation>
    <scope>NUCLEOTIDE SEQUENCE [LARGE SCALE GENOMIC DNA]</scope>
    <source>
        <strain evidence="10 11">SRW20</strain>
    </source>
</reference>
<dbReference type="GO" id="GO:0005634">
    <property type="term" value="C:nucleus"/>
    <property type="evidence" value="ECO:0007669"/>
    <property type="project" value="UniProtKB-SubCell"/>
</dbReference>
<keyword evidence="11" id="KW-1185">Reference proteome</keyword>
<dbReference type="STRING" id="231916.A0A409VF99"/>
<evidence type="ECO:0000256" key="1">
    <source>
        <dbReference type="ARBA" id="ARBA00004123"/>
    </source>
</evidence>
<feature type="region of interest" description="Disordered" evidence="8">
    <location>
        <begin position="96"/>
        <end position="151"/>
    </location>
</feature>
<evidence type="ECO:0000256" key="2">
    <source>
        <dbReference type="ARBA" id="ARBA00007163"/>
    </source>
</evidence>
<dbReference type="SMART" id="SM00338">
    <property type="entry name" value="BRLZ"/>
    <property type="match status" value="1"/>
</dbReference>
<name>A0A409VF99_9AGAR</name>
<feature type="region of interest" description="Disordered" evidence="8">
    <location>
        <begin position="401"/>
        <end position="424"/>
    </location>
</feature>
<dbReference type="InterPro" id="IPR046347">
    <property type="entry name" value="bZIP_sf"/>
</dbReference>
<feature type="region of interest" description="Disordered" evidence="8">
    <location>
        <begin position="20"/>
        <end position="66"/>
    </location>
</feature>
<protein>
    <recommendedName>
        <fullName evidence="9">BZIP domain-containing protein</fullName>
    </recommendedName>
</protein>
<feature type="compositionally biased region" description="Low complexity" evidence="8">
    <location>
        <begin position="404"/>
        <end position="424"/>
    </location>
</feature>
<evidence type="ECO:0000313" key="11">
    <source>
        <dbReference type="Proteomes" id="UP000284706"/>
    </source>
</evidence>
<dbReference type="SUPFAM" id="SSF57959">
    <property type="entry name" value="Leucine zipper domain"/>
    <property type="match status" value="1"/>
</dbReference>
<evidence type="ECO:0000256" key="5">
    <source>
        <dbReference type="ARBA" id="ARBA00023163"/>
    </source>
</evidence>
<keyword evidence="6" id="KW-0539">Nucleus</keyword>
<feature type="compositionally biased region" description="Polar residues" evidence="8">
    <location>
        <begin position="127"/>
        <end position="139"/>
    </location>
</feature>
<dbReference type="GO" id="GO:0003700">
    <property type="term" value="F:DNA-binding transcription factor activity"/>
    <property type="evidence" value="ECO:0007669"/>
    <property type="project" value="InterPro"/>
</dbReference>
<comment type="similarity">
    <text evidence="2">Belongs to the bZIP family.</text>
</comment>
<accession>A0A409VF99</accession>
<evidence type="ECO:0000256" key="3">
    <source>
        <dbReference type="ARBA" id="ARBA00023015"/>
    </source>
</evidence>
<dbReference type="Pfam" id="PF00170">
    <property type="entry name" value="bZIP_1"/>
    <property type="match status" value="1"/>
</dbReference>
<comment type="subcellular location">
    <subcellularLocation>
        <location evidence="1">Nucleus</location>
    </subcellularLocation>
</comment>
<sequence length="546" mass="57828">MSKQQQPILSLAMSQIISPDAPLLSPTDSQWDGQQPLFSPHDNFTYSYYNLPPSPPNSEGSHLTDSPVPAARMLKMRTTPDNDHEICLPTHQVFDFADIPRPPTPPSRSPSLGVEGGRAFSHFTGAQPGTASSAGSKRSASPAAAVPKKRAVGERVSSKDFIPPDVSGLSKREARLVKNRAAAFLSRQRKREEFENMEIRVAELEQENARLLALAQSGGSSVPAPQPTELVSEVEQLKAQLAAAQERERSLSAQLASTAAGRDVPVKLETSDSFSLSSPSRSNVSSAHKAGASLGLMVLLCALPSLLSMRVESPAAPTSFSIPNPFPTSSASAYDYNSFVPNDYDWSKATGSSLMDLDSDNSNRVRKLEFSGADSPELGGLGDLDISFDASPSEDGKIRVRIHSPSSSSSSRSGSPGSPTYSPGMSSSSSLAMWAGSDSEANLRASFPSQYSSLAAYAAAASHDPFLGASANDFGMPFASDGSVKYENVMSSPLNYGQLSESAFGFGSEYTIPDSTTGGKRRVRIALKSMPQAGGAEGGEWEVQLC</sequence>
<comment type="caution">
    <text evidence="10">The sequence shown here is derived from an EMBL/GenBank/DDBJ whole genome shotgun (WGS) entry which is preliminary data.</text>
</comment>
<evidence type="ECO:0000313" key="10">
    <source>
        <dbReference type="EMBL" id="PPQ64922.1"/>
    </source>
</evidence>
<keyword evidence="5" id="KW-0804">Transcription</keyword>
<dbReference type="EMBL" id="NHYE01005660">
    <property type="protein sequence ID" value="PPQ64922.1"/>
    <property type="molecule type" value="Genomic_DNA"/>
</dbReference>
<evidence type="ECO:0000256" key="8">
    <source>
        <dbReference type="SAM" id="MobiDB-lite"/>
    </source>
</evidence>
<dbReference type="InterPro" id="IPR004827">
    <property type="entry name" value="bZIP"/>
</dbReference>
<keyword evidence="3" id="KW-0805">Transcription regulation</keyword>
<evidence type="ECO:0000256" key="7">
    <source>
        <dbReference type="SAM" id="Coils"/>
    </source>
</evidence>
<dbReference type="OrthoDB" id="674948at2759"/>